<dbReference type="PANTHER" id="PTHR31623:SF124">
    <property type="entry name" value="VINORINE SYNTHASE-RELATED"/>
    <property type="match status" value="1"/>
</dbReference>
<sequence length="438" mass="49813">MKVSGVSRKLIKPCKPTPSDLCTYKISLIDEVNPSMHVTRIFFYESDQVADDKYIASLEESLSQVLPLFYPLAGRYNKEEHYVNCNDEGAAFLITEVDCQLHQFIGPELESEQLDHLAALQIGEVDEPTDPILAVQINRFQCGGLAIGVCTSHRVFDSCSQTTFLKAWANAATNGGLVIRPDFYLASYFPSENKPSLPFGQLSRGRNTSILSRRFVFDKNAIHKLRERVCPEWRNERPPSRVLVVSAVLTQAILRADRVKHGQSRASIIRQAINVRERIIPPVSKYSCGTWVCTSFLESDPNESYGLECNLATMVSKMREANIECIKDCARILSDREFGRWLLVDCELEAGQRLHSTDNKVIWISDLSKFEDYELDFGFGKPIWASVTDMPIEDFIVLMNTKHNDGIEAWVYMHESDMPYLDQDEELRMLTTQRGYAI</sequence>
<evidence type="ECO:0000313" key="4">
    <source>
        <dbReference type="EMBL" id="KAK4406361.1"/>
    </source>
</evidence>
<keyword evidence="2" id="KW-0808">Transferase</keyword>
<accession>A0AAE1X715</accession>
<evidence type="ECO:0000256" key="3">
    <source>
        <dbReference type="ARBA" id="ARBA00023315"/>
    </source>
</evidence>
<comment type="caution">
    <text evidence="4">The sequence shown here is derived from an EMBL/GenBank/DDBJ whole genome shotgun (WGS) entry which is preliminary data.</text>
</comment>
<keyword evidence="5" id="KW-1185">Reference proteome</keyword>
<dbReference type="Pfam" id="PF02458">
    <property type="entry name" value="Transferase"/>
    <property type="match status" value="1"/>
</dbReference>
<dbReference type="GO" id="GO:0016746">
    <property type="term" value="F:acyltransferase activity"/>
    <property type="evidence" value="ECO:0007669"/>
    <property type="project" value="UniProtKB-KW"/>
</dbReference>
<dbReference type="Gene3D" id="3.30.559.10">
    <property type="entry name" value="Chloramphenicol acetyltransferase-like domain"/>
    <property type="match status" value="2"/>
</dbReference>
<evidence type="ECO:0000256" key="1">
    <source>
        <dbReference type="ARBA" id="ARBA00009861"/>
    </source>
</evidence>
<reference evidence="4" key="1">
    <citation type="submission" date="2020-06" db="EMBL/GenBank/DDBJ databases">
        <authorList>
            <person name="Li T."/>
            <person name="Hu X."/>
            <person name="Zhang T."/>
            <person name="Song X."/>
            <person name="Zhang H."/>
            <person name="Dai N."/>
            <person name="Sheng W."/>
            <person name="Hou X."/>
            <person name="Wei L."/>
        </authorList>
    </citation>
    <scope>NUCLEOTIDE SEQUENCE</scope>
    <source>
        <strain evidence="4">K16</strain>
        <tissue evidence="4">Leaf</tissue>
    </source>
</reference>
<organism evidence="4 5">
    <name type="scientific">Sesamum angolense</name>
    <dbReference type="NCBI Taxonomy" id="2727404"/>
    <lineage>
        <taxon>Eukaryota</taxon>
        <taxon>Viridiplantae</taxon>
        <taxon>Streptophyta</taxon>
        <taxon>Embryophyta</taxon>
        <taxon>Tracheophyta</taxon>
        <taxon>Spermatophyta</taxon>
        <taxon>Magnoliopsida</taxon>
        <taxon>eudicotyledons</taxon>
        <taxon>Gunneridae</taxon>
        <taxon>Pentapetalae</taxon>
        <taxon>asterids</taxon>
        <taxon>lamiids</taxon>
        <taxon>Lamiales</taxon>
        <taxon>Pedaliaceae</taxon>
        <taxon>Sesamum</taxon>
    </lineage>
</organism>
<dbReference type="InterPro" id="IPR023213">
    <property type="entry name" value="CAT-like_dom_sf"/>
</dbReference>
<proteinExistence type="inferred from homology"/>
<gene>
    <name evidence="4" type="ORF">Sango_0642600</name>
</gene>
<keyword evidence="3" id="KW-0012">Acyltransferase</keyword>
<evidence type="ECO:0000313" key="5">
    <source>
        <dbReference type="Proteomes" id="UP001289374"/>
    </source>
</evidence>
<protein>
    <submittedName>
        <fullName evidence="4">Pelargonidin 3-O-(6-caffeoylglucoside) 5-O-(6-O-malonylglucoside) 4'''-malonyltransferase</fullName>
    </submittedName>
</protein>
<dbReference type="Proteomes" id="UP001289374">
    <property type="component" value="Unassembled WGS sequence"/>
</dbReference>
<dbReference type="EMBL" id="JACGWL010000003">
    <property type="protein sequence ID" value="KAK4406361.1"/>
    <property type="molecule type" value="Genomic_DNA"/>
</dbReference>
<comment type="similarity">
    <text evidence="1">Belongs to the plant acyltransferase family.</text>
</comment>
<reference evidence="4" key="2">
    <citation type="journal article" date="2024" name="Plant">
        <title>Genomic evolution and insights into agronomic trait innovations of Sesamum species.</title>
        <authorList>
            <person name="Miao H."/>
            <person name="Wang L."/>
            <person name="Qu L."/>
            <person name="Liu H."/>
            <person name="Sun Y."/>
            <person name="Le M."/>
            <person name="Wang Q."/>
            <person name="Wei S."/>
            <person name="Zheng Y."/>
            <person name="Lin W."/>
            <person name="Duan Y."/>
            <person name="Cao H."/>
            <person name="Xiong S."/>
            <person name="Wang X."/>
            <person name="Wei L."/>
            <person name="Li C."/>
            <person name="Ma Q."/>
            <person name="Ju M."/>
            <person name="Zhao R."/>
            <person name="Li G."/>
            <person name="Mu C."/>
            <person name="Tian Q."/>
            <person name="Mei H."/>
            <person name="Zhang T."/>
            <person name="Gao T."/>
            <person name="Zhang H."/>
        </authorList>
    </citation>
    <scope>NUCLEOTIDE SEQUENCE</scope>
    <source>
        <strain evidence="4">K16</strain>
    </source>
</reference>
<dbReference type="PANTHER" id="PTHR31623">
    <property type="entry name" value="F21J9.9"/>
    <property type="match status" value="1"/>
</dbReference>
<dbReference type="AlphaFoldDB" id="A0AAE1X715"/>
<name>A0AAE1X715_9LAMI</name>
<evidence type="ECO:0000256" key="2">
    <source>
        <dbReference type="ARBA" id="ARBA00022679"/>
    </source>
</evidence>